<dbReference type="Proteomes" id="UP001143856">
    <property type="component" value="Unassembled WGS sequence"/>
</dbReference>
<gene>
    <name evidence="1" type="ORF">NUW58_g8186</name>
</gene>
<comment type="caution">
    <text evidence="1">The sequence shown here is derived from an EMBL/GenBank/DDBJ whole genome shotgun (WGS) entry which is preliminary data.</text>
</comment>
<name>A0ACC1NCA0_9PEZI</name>
<protein>
    <submittedName>
        <fullName evidence="1">Uncharacterized protein</fullName>
    </submittedName>
</protein>
<sequence length="122" mass="13869">MSKVRCKLGGYYYAAEYAARHKRDDVVSVSLNPGNLDSDFWREQGALTACILRKMLLYPPKMGAYTVLFAALSPEVTMVTRWGQLWQVSEEMVAATKPKSENGTTDAPDFWTWTETQLHPYL</sequence>
<evidence type="ECO:0000313" key="2">
    <source>
        <dbReference type="Proteomes" id="UP001143856"/>
    </source>
</evidence>
<reference evidence="1" key="1">
    <citation type="submission" date="2022-10" db="EMBL/GenBank/DDBJ databases">
        <title>Genome Sequence of Xylaria curta.</title>
        <authorList>
            <person name="Buettner E."/>
        </authorList>
    </citation>
    <scope>NUCLEOTIDE SEQUENCE</scope>
    <source>
        <strain evidence="1">Babe10</strain>
    </source>
</reference>
<dbReference type="EMBL" id="JAPDGR010002384">
    <property type="protein sequence ID" value="KAJ2976059.1"/>
    <property type="molecule type" value="Genomic_DNA"/>
</dbReference>
<evidence type="ECO:0000313" key="1">
    <source>
        <dbReference type="EMBL" id="KAJ2976059.1"/>
    </source>
</evidence>
<accession>A0ACC1NCA0</accession>
<proteinExistence type="predicted"/>
<keyword evidence="2" id="KW-1185">Reference proteome</keyword>
<organism evidence="1 2">
    <name type="scientific">Xylaria curta</name>
    <dbReference type="NCBI Taxonomy" id="42375"/>
    <lineage>
        <taxon>Eukaryota</taxon>
        <taxon>Fungi</taxon>
        <taxon>Dikarya</taxon>
        <taxon>Ascomycota</taxon>
        <taxon>Pezizomycotina</taxon>
        <taxon>Sordariomycetes</taxon>
        <taxon>Xylariomycetidae</taxon>
        <taxon>Xylariales</taxon>
        <taxon>Xylariaceae</taxon>
        <taxon>Xylaria</taxon>
    </lineage>
</organism>